<evidence type="ECO:0000256" key="1">
    <source>
        <dbReference type="SAM" id="Phobius"/>
    </source>
</evidence>
<dbReference type="CDD" id="cd23799">
    <property type="entry name" value="UBCc_UBE2J"/>
    <property type="match status" value="1"/>
</dbReference>
<evidence type="ECO:0000313" key="4">
    <source>
        <dbReference type="Proteomes" id="UP000009027"/>
    </source>
</evidence>
<gene>
    <name evidence="3" type="ORF">TvY486_0014730</name>
</gene>
<name>F9WML1_TRYVY</name>
<accession>F9WML1</accession>
<feature type="domain" description="UBC core" evidence="2">
    <location>
        <begin position="8"/>
        <end position="156"/>
    </location>
</feature>
<dbReference type="EMBL" id="CAEX01001799">
    <property type="protein sequence ID" value="CCD18768.1"/>
    <property type="molecule type" value="Genomic_DNA"/>
</dbReference>
<dbReference type="FunFam" id="3.10.110.10:FF:000109">
    <property type="entry name" value="Ubiquitin-conjugating enzyme E2 J2-like"/>
    <property type="match status" value="1"/>
</dbReference>
<dbReference type="InterPro" id="IPR016135">
    <property type="entry name" value="UBQ-conjugating_enzyme/RWD"/>
</dbReference>
<feature type="transmembrane region" description="Helical" evidence="1">
    <location>
        <begin position="196"/>
        <end position="217"/>
    </location>
</feature>
<dbReference type="SMART" id="SM00212">
    <property type="entry name" value="UBCc"/>
    <property type="match status" value="1"/>
</dbReference>
<dbReference type="VEuPathDB" id="TriTrypDB:TvY486_0014730"/>
<keyword evidence="1" id="KW-0812">Transmembrane</keyword>
<dbReference type="InterPro" id="IPR050113">
    <property type="entry name" value="Ub_conjugating_enzyme"/>
</dbReference>
<keyword evidence="4" id="KW-1185">Reference proteome</keyword>
<dbReference type="InterPro" id="IPR000608">
    <property type="entry name" value="UBC"/>
</dbReference>
<dbReference type="Proteomes" id="UP000009027">
    <property type="component" value="Unassembled WGS sequence"/>
</dbReference>
<dbReference type="PANTHER" id="PTHR24067">
    <property type="entry name" value="UBIQUITIN-CONJUGATING ENZYME E2"/>
    <property type="match status" value="1"/>
</dbReference>
<organism evidence="3 4">
    <name type="scientific">Trypanosoma vivax (strain Y486)</name>
    <dbReference type="NCBI Taxonomy" id="1055687"/>
    <lineage>
        <taxon>Eukaryota</taxon>
        <taxon>Discoba</taxon>
        <taxon>Euglenozoa</taxon>
        <taxon>Kinetoplastea</taxon>
        <taxon>Metakinetoplastina</taxon>
        <taxon>Trypanosomatida</taxon>
        <taxon>Trypanosomatidae</taxon>
        <taxon>Trypanosoma</taxon>
        <taxon>Duttonella</taxon>
    </lineage>
</organism>
<evidence type="ECO:0000259" key="2">
    <source>
        <dbReference type="PROSITE" id="PS50127"/>
    </source>
</evidence>
<evidence type="ECO:0000313" key="3">
    <source>
        <dbReference type="EMBL" id="CCD18768.1"/>
    </source>
</evidence>
<protein>
    <submittedName>
        <fullName evidence="3">Ubiquitin-conjugating enzyme e2, putative</fullName>
    </submittedName>
</protein>
<sequence>MSNTPAIKCLQRLQKDYKDMLDDPIPYCVAAPVPENMLRWYFILTGPPGTSYAGGRYVGVMQFPHDFPFAPPTMSFVTPNGRFGVNRNICLSITHYHPESWSPVWTVKMMLAGLLSFMTESAITSGSVEHTVEERVRLASNSLRYNIEHFTEYQELFPAEYQKDMELLKKRPENSCNAVPCSETCNMRSSALIKRLSSPAFVLFFSILVFFVFFCCFL</sequence>
<dbReference type="Gene3D" id="3.10.110.10">
    <property type="entry name" value="Ubiquitin Conjugating Enzyme"/>
    <property type="match status" value="1"/>
</dbReference>
<dbReference type="Pfam" id="PF00179">
    <property type="entry name" value="UQ_con"/>
    <property type="match status" value="1"/>
</dbReference>
<dbReference type="SUPFAM" id="SSF54495">
    <property type="entry name" value="UBC-like"/>
    <property type="match status" value="1"/>
</dbReference>
<keyword evidence="1" id="KW-1133">Transmembrane helix</keyword>
<reference evidence="3 4" key="1">
    <citation type="journal article" date="2012" name="Proc. Natl. Acad. Sci. U.S.A.">
        <title>Antigenic diversity is generated by distinct evolutionary mechanisms in African trypanosome species.</title>
        <authorList>
            <person name="Jackson A.P."/>
            <person name="Berry A."/>
            <person name="Aslett M."/>
            <person name="Allison H.C."/>
            <person name="Burton P."/>
            <person name="Vavrova-Anderson J."/>
            <person name="Brown R."/>
            <person name="Browne H."/>
            <person name="Corton N."/>
            <person name="Hauser H."/>
            <person name="Gamble J."/>
            <person name="Gilderthorp R."/>
            <person name="Marcello L."/>
            <person name="McQuillan J."/>
            <person name="Otto T.D."/>
            <person name="Quail M.A."/>
            <person name="Sanders M.J."/>
            <person name="van Tonder A."/>
            <person name="Ginger M.L."/>
            <person name="Field M.C."/>
            <person name="Barry J.D."/>
            <person name="Hertz-Fowler C."/>
            <person name="Berriman M."/>
        </authorList>
    </citation>
    <scope>NUCLEOTIDE SEQUENCE</scope>
    <source>
        <strain evidence="3 4">Y486</strain>
    </source>
</reference>
<dbReference type="AlphaFoldDB" id="F9WML1"/>
<keyword evidence="1" id="KW-0472">Membrane</keyword>
<proteinExistence type="predicted"/>
<dbReference type="PROSITE" id="PS50127">
    <property type="entry name" value="UBC_2"/>
    <property type="match status" value="1"/>
</dbReference>